<dbReference type="CDD" id="cd05233">
    <property type="entry name" value="SDR_c"/>
    <property type="match status" value="1"/>
</dbReference>
<evidence type="ECO:0000256" key="1">
    <source>
        <dbReference type="ARBA" id="ARBA00006484"/>
    </source>
</evidence>
<sequence length="231" mass="24475">MSSDAPVALITGSNRGSGRAIAEQLEARGYRVFSLNRTVSGQPGERQCDLADPAALASVTAGVLAEAGRVDVVVANAVDRVLDPIEKMSEEDWDRQLEINLSSVFRLVKHVLPALRRSRGLFVVMGSHAGSHYFEGGAAYSATKAALKALVETLLLEERNNGVRACLLSPGAISNLDGDDAPTKVSVESVGRCVASIVADWPTDLVVGELEFRPAVVPPPPVTGIDRLLHV</sequence>
<evidence type="ECO:0000313" key="3">
    <source>
        <dbReference type="EMBL" id="AVW82908.1"/>
    </source>
</evidence>
<reference evidence="3" key="1">
    <citation type="journal article" date="2019" name="Appl. Environ. Microbiol.">
        <title>Comparative investigation into formycin A and pyrazofurin A biosynthesis reveals branch pathways for the construction of C-nucleoside scaffolds.</title>
        <authorList>
            <person name="Zhang M."/>
            <person name="Zhang P."/>
            <person name="Xu G."/>
            <person name="Zhou W."/>
            <person name="Gao Y."/>
            <person name="Gong R."/>
            <person name="Cai Y.S."/>
            <person name="Cong H."/>
            <person name="Deng Z."/>
            <person name="Price N.P.J."/>
            <person name="Mao X."/>
            <person name="Chen W."/>
        </authorList>
    </citation>
    <scope>NUCLEOTIDE SEQUENCE</scope>
    <source>
        <strain evidence="3">ATCC 21072</strain>
    </source>
</reference>
<dbReference type="InterPro" id="IPR051911">
    <property type="entry name" value="SDR_oxidoreductase"/>
</dbReference>
<dbReference type="PRINTS" id="PR00081">
    <property type="entry name" value="GDHRDH"/>
</dbReference>
<protein>
    <submittedName>
        <fullName evidence="3">Short chain dehydrognase</fullName>
    </submittedName>
</protein>
<comment type="similarity">
    <text evidence="1">Belongs to the short-chain dehydrogenases/reductases (SDR) family.</text>
</comment>
<dbReference type="Gene3D" id="3.40.50.720">
    <property type="entry name" value="NAD(P)-binding Rossmann-like Domain"/>
    <property type="match status" value="1"/>
</dbReference>
<accession>A0A5S9A832</accession>
<dbReference type="InterPro" id="IPR002347">
    <property type="entry name" value="SDR_fam"/>
</dbReference>
<dbReference type="SUPFAM" id="SSF51735">
    <property type="entry name" value="NAD(P)-binding Rossmann-fold domains"/>
    <property type="match status" value="1"/>
</dbReference>
<evidence type="ECO:0000256" key="2">
    <source>
        <dbReference type="ARBA" id="ARBA00023002"/>
    </source>
</evidence>
<name>A0A5S9A832_9NOCA</name>
<dbReference type="Pfam" id="PF00106">
    <property type="entry name" value="adh_short"/>
    <property type="match status" value="1"/>
</dbReference>
<dbReference type="InterPro" id="IPR036291">
    <property type="entry name" value="NAD(P)-bd_dom_sf"/>
</dbReference>
<dbReference type="EMBL" id="KY682079">
    <property type="protein sequence ID" value="AVW82908.1"/>
    <property type="molecule type" value="Genomic_DNA"/>
</dbReference>
<dbReference type="PANTHER" id="PTHR43976:SF16">
    <property type="entry name" value="SHORT-CHAIN DEHYDROGENASE_REDUCTASE FAMILY PROTEIN"/>
    <property type="match status" value="1"/>
</dbReference>
<dbReference type="GO" id="GO:0016491">
    <property type="term" value="F:oxidoreductase activity"/>
    <property type="evidence" value="ECO:0007669"/>
    <property type="project" value="UniProtKB-KW"/>
</dbReference>
<organism evidence="3">
    <name type="scientific">Nocardia interforma ATCC 21072</name>
    <dbReference type="NCBI Taxonomy" id="1311815"/>
    <lineage>
        <taxon>Bacteria</taxon>
        <taxon>Bacillati</taxon>
        <taxon>Actinomycetota</taxon>
        <taxon>Actinomycetes</taxon>
        <taxon>Mycobacteriales</taxon>
        <taxon>Nocardiaceae</taxon>
        <taxon>Nocardia</taxon>
    </lineage>
</organism>
<gene>
    <name evidence="3" type="primary">foc2</name>
</gene>
<proteinExistence type="inferred from homology"/>
<keyword evidence="2" id="KW-0560">Oxidoreductase</keyword>
<dbReference type="PANTHER" id="PTHR43976">
    <property type="entry name" value="SHORT CHAIN DEHYDROGENASE"/>
    <property type="match status" value="1"/>
</dbReference>
<dbReference type="AlphaFoldDB" id="A0A5S9A832"/>